<keyword evidence="3" id="KW-1185">Reference proteome</keyword>
<dbReference type="OrthoDB" id="10124252at2759"/>
<feature type="compositionally biased region" description="Polar residues" evidence="1">
    <location>
        <begin position="274"/>
        <end position="289"/>
    </location>
</feature>
<evidence type="ECO:0008006" key="4">
    <source>
        <dbReference type="Google" id="ProtNLM"/>
    </source>
</evidence>
<feature type="compositionally biased region" description="Polar residues" evidence="1">
    <location>
        <begin position="257"/>
        <end position="267"/>
    </location>
</feature>
<dbReference type="Proteomes" id="UP000887568">
    <property type="component" value="Unplaced"/>
</dbReference>
<dbReference type="AlphaFoldDB" id="A0A913ZFL3"/>
<accession>A0A913ZFL3</accession>
<reference evidence="2" key="1">
    <citation type="submission" date="2022-11" db="UniProtKB">
        <authorList>
            <consortium name="EnsemblMetazoa"/>
        </authorList>
    </citation>
    <scope>IDENTIFICATION</scope>
</reference>
<name>A0A913ZFL3_PATMI</name>
<proteinExistence type="predicted"/>
<evidence type="ECO:0000313" key="2">
    <source>
        <dbReference type="EnsemblMetazoa" id="XP_038050588.1"/>
    </source>
</evidence>
<protein>
    <recommendedName>
        <fullName evidence="4">PID domain-containing protein</fullName>
    </recommendedName>
</protein>
<dbReference type="EnsemblMetazoa" id="XM_038194660.1">
    <property type="protein sequence ID" value="XP_038050588.1"/>
    <property type="gene ID" value="LOC119723796"/>
</dbReference>
<feature type="region of interest" description="Disordered" evidence="1">
    <location>
        <begin position="213"/>
        <end position="322"/>
    </location>
</feature>
<dbReference type="RefSeq" id="XP_038050588.1">
    <property type="nucleotide sequence ID" value="XM_038194660.1"/>
</dbReference>
<organism evidence="2 3">
    <name type="scientific">Patiria miniata</name>
    <name type="common">Bat star</name>
    <name type="synonym">Asterina miniata</name>
    <dbReference type="NCBI Taxonomy" id="46514"/>
    <lineage>
        <taxon>Eukaryota</taxon>
        <taxon>Metazoa</taxon>
        <taxon>Echinodermata</taxon>
        <taxon>Eleutherozoa</taxon>
        <taxon>Asterozoa</taxon>
        <taxon>Asteroidea</taxon>
        <taxon>Valvatacea</taxon>
        <taxon>Valvatida</taxon>
        <taxon>Asterinidae</taxon>
        <taxon>Patiria</taxon>
    </lineage>
</organism>
<evidence type="ECO:0000313" key="3">
    <source>
        <dbReference type="Proteomes" id="UP000887568"/>
    </source>
</evidence>
<sequence length="322" mass="34464">MAGSGLQVSTRGPPPGLAFNLDEWVPCEVYLGCTEERETDTATSADLARVIAKLHRRHERDHGTVLGQSSAATEVYVKVIPLGFILRVIPSSRDNQETNSPQEGIREFFETVRIARCSANHEPCNRALIWVYNRRSLDGGTAGSDGRVECHGVVCRDLRDATRLANTLAAAFYEMRQQPVSIGNAFGAVGGAVSMSGVMQSVPGELPPAYTPAATGGEVAVTEPRSRRARSRGGRQMRVLEVVTMHQGEDIEEGSQLDLSPRSTGSMSPRDVSSPPNAAGTTRNSTVSLHSAVAISEVRSPRGQRYGGMPDVAADPWGNPVG</sequence>
<evidence type="ECO:0000256" key="1">
    <source>
        <dbReference type="SAM" id="MobiDB-lite"/>
    </source>
</evidence>
<dbReference type="GeneID" id="119723796"/>